<organism evidence="2 3">
    <name type="scientific">Methylorubrum salsuginis</name>
    <dbReference type="NCBI Taxonomy" id="414703"/>
    <lineage>
        <taxon>Bacteria</taxon>
        <taxon>Pseudomonadati</taxon>
        <taxon>Pseudomonadota</taxon>
        <taxon>Alphaproteobacteria</taxon>
        <taxon>Hyphomicrobiales</taxon>
        <taxon>Methylobacteriaceae</taxon>
        <taxon>Methylorubrum</taxon>
    </lineage>
</organism>
<accession>A0A1I4G3E9</accession>
<dbReference type="EMBL" id="FOSV01000011">
    <property type="protein sequence ID" value="SFL24223.1"/>
    <property type="molecule type" value="Genomic_DNA"/>
</dbReference>
<evidence type="ECO:0000313" key="2">
    <source>
        <dbReference type="EMBL" id="SFL24223.1"/>
    </source>
</evidence>
<evidence type="ECO:0000256" key="1">
    <source>
        <dbReference type="SAM" id="MobiDB-lite"/>
    </source>
</evidence>
<evidence type="ECO:0000313" key="3">
    <source>
        <dbReference type="Proteomes" id="UP000198804"/>
    </source>
</evidence>
<feature type="compositionally biased region" description="Basic residues" evidence="1">
    <location>
        <begin position="105"/>
        <end position="121"/>
    </location>
</feature>
<proteinExistence type="predicted"/>
<sequence length="121" mass="12937">MEQTTTYRTNASLRDVGECLPADEASGPDAVLADPSLSKAEKRVLLAAWASDANAAESQSGLRRRPGFPKAAVPLGAVLGALHRLDDDLDGDWTGDIPRLPPLPPRRRPLPARVGARRALH</sequence>
<name>A0A1I4G3E9_9HYPH</name>
<gene>
    <name evidence="2" type="ORF">SAMN04488125_11167</name>
</gene>
<keyword evidence="3" id="KW-1185">Reference proteome</keyword>
<dbReference type="Proteomes" id="UP000198804">
    <property type="component" value="Unassembled WGS sequence"/>
</dbReference>
<protein>
    <submittedName>
        <fullName evidence="2">Uncharacterized protein</fullName>
    </submittedName>
</protein>
<feature type="region of interest" description="Disordered" evidence="1">
    <location>
        <begin position="91"/>
        <end position="121"/>
    </location>
</feature>
<dbReference type="RefSeq" id="WP_091947350.1">
    <property type="nucleotide sequence ID" value="NZ_FOSV01000011.1"/>
</dbReference>
<dbReference type="AlphaFoldDB" id="A0A1I4G3E9"/>
<reference evidence="3" key="1">
    <citation type="submission" date="2016-10" db="EMBL/GenBank/DDBJ databases">
        <authorList>
            <person name="Varghese N."/>
            <person name="Submissions S."/>
        </authorList>
    </citation>
    <scope>NUCLEOTIDE SEQUENCE [LARGE SCALE GENOMIC DNA]</scope>
    <source>
        <strain evidence="3">CGMCC 1.6474</strain>
    </source>
</reference>